<gene>
    <name evidence="1" type="ORF">HMPREF0973_00607</name>
</gene>
<reference evidence="1 2" key="1">
    <citation type="submission" date="2009-09" db="EMBL/GenBank/DDBJ databases">
        <authorList>
            <person name="Weinstock G."/>
            <person name="Sodergren E."/>
            <person name="Clifton S."/>
            <person name="Fulton L."/>
            <person name="Fulton B."/>
            <person name="Courtney L."/>
            <person name="Fronick C."/>
            <person name="Harrison M."/>
            <person name="Strong C."/>
            <person name="Farmer C."/>
            <person name="Delahaunty K."/>
            <person name="Markovic C."/>
            <person name="Hall O."/>
            <person name="Minx P."/>
            <person name="Tomlinson C."/>
            <person name="Mitreva M."/>
            <person name="Nelson J."/>
            <person name="Hou S."/>
            <person name="Wollam A."/>
            <person name="Pepin K.H."/>
            <person name="Johnson M."/>
            <person name="Bhonagiri V."/>
            <person name="Nash W.E."/>
            <person name="Warren W."/>
            <person name="Chinwalla A."/>
            <person name="Mardis E.R."/>
            <person name="Wilson R.K."/>
        </authorList>
    </citation>
    <scope>NUCLEOTIDE SEQUENCE [LARGE SCALE GENOMIC DNA]</scope>
    <source>
        <strain evidence="1 2">F0319</strain>
    </source>
</reference>
<dbReference type="EMBL" id="ACVA01000013">
    <property type="protein sequence ID" value="EEX19665.1"/>
    <property type="molecule type" value="Genomic_DNA"/>
</dbReference>
<sequence>MRTDEGVCPYFGVLSGLQNFPLISSRKALLPLGEAGRGFQTRASVPTLRYPF</sequence>
<name>C9MLY1_9BACT</name>
<accession>C9MLY1</accession>
<protein>
    <submittedName>
        <fullName evidence="1">Uncharacterized protein</fullName>
    </submittedName>
</protein>
<dbReference type="STRING" id="649761.HMPREF0973_00607"/>
<dbReference type="Proteomes" id="UP000003327">
    <property type="component" value="Unassembled WGS sequence"/>
</dbReference>
<evidence type="ECO:0000313" key="1">
    <source>
        <dbReference type="EMBL" id="EEX19665.1"/>
    </source>
</evidence>
<organism evidence="1 2">
    <name type="scientific">Prevotella veroralis F0319</name>
    <dbReference type="NCBI Taxonomy" id="649761"/>
    <lineage>
        <taxon>Bacteria</taxon>
        <taxon>Pseudomonadati</taxon>
        <taxon>Bacteroidota</taxon>
        <taxon>Bacteroidia</taxon>
        <taxon>Bacteroidales</taxon>
        <taxon>Prevotellaceae</taxon>
        <taxon>Prevotella</taxon>
    </lineage>
</organism>
<evidence type="ECO:0000313" key="2">
    <source>
        <dbReference type="Proteomes" id="UP000003327"/>
    </source>
</evidence>
<comment type="caution">
    <text evidence="1">The sequence shown here is derived from an EMBL/GenBank/DDBJ whole genome shotgun (WGS) entry which is preliminary data.</text>
</comment>
<dbReference type="AlphaFoldDB" id="C9MLY1"/>
<proteinExistence type="predicted"/>
<keyword evidence="2" id="KW-1185">Reference proteome</keyword>
<dbReference type="HOGENOM" id="CLU_3083344_0_0_10"/>